<organism evidence="7">
    <name type="scientific">Spongospora subterranea</name>
    <dbReference type="NCBI Taxonomy" id="70186"/>
    <lineage>
        <taxon>Eukaryota</taxon>
        <taxon>Sar</taxon>
        <taxon>Rhizaria</taxon>
        <taxon>Endomyxa</taxon>
        <taxon>Phytomyxea</taxon>
        <taxon>Plasmodiophorida</taxon>
        <taxon>Plasmodiophoridae</taxon>
        <taxon>Spongospora</taxon>
    </lineage>
</organism>
<keyword evidence="2 5" id="KW-0812">Transmembrane</keyword>
<protein>
    <submittedName>
        <fullName evidence="7">Uncharacterized protein</fullName>
    </submittedName>
</protein>
<keyword evidence="6" id="KW-0732">Signal</keyword>
<dbReference type="GO" id="GO:0016020">
    <property type="term" value="C:membrane"/>
    <property type="evidence" value="ECO:0007669"/>
    <property type="project" value="UniProtKB-SubCell"/>
</dbReference>
<evidence type="ECO:0000256" key="3">
    <source>
        <dbReference type="ARBA" id="ARBA00022989"/>
    </source>
</evidence>
<evidence type="ECO:0000256" key="4">
    <source>
        <dbReference type="ARBA" id="ARBA00023136"/>
    </source>
</evidence>
<comment type="subcellular location">
    <subcellularLocation>
        <location evidence="1">Membrane</location>
        <topology evidence="1">Multi-pass membrane protein</topology>
    </subcellularLocation>
</comment>
<feature type="transmembrane region" description="Helical" evidence="5">
    <location>
        <begin position="178"/>
        <end position="198"/>
    </location>
</feature>
<evidence type="ECO:0000313" key="7">
    <source>
        <dbReference type="EMBL" id="CRZ10595.1"/>
    </source>
</evidence>
<feature type="transmembrane region" description="Helical" evidence="5">
    <location>
        <begin position="46"/>
        <end position="64"/>
    </location>
</feature>
<feature type="signal peptide" evidence="6">
    <location>
        <begin position="1"/>
        <end position="22"/>
    </location>
</feature>
<evidence type="ECO:0000256" key="6">
    <source>
        <dbReference type="SAM" id="SignalP"/>
    </source>
</evidence>
<accession>A0A0H5R8Z4</accession>
<keyword evidence="4 5" id="KW-0472">Membrane</keyword>
<evidence type="ECO:0000256" key="1">
    <source>
        <dbReference type="ARBA" id="ARBA00004141"/>
    </source>
</evidence>
<dbReference type="AlphaFoldDB" id="A0A0H5R8Z4"/>
<dbReference type="EMBL" id="HACM01010153">
    <property type="protein sequence ID" value="CRZ10595.1"/>
    <property type="molecule type" value="Transcribed_RNA"/>
</dbReference>
<feature type="chain" id="PRO_5005223091" evidence="6">
    <location>
        <begin position="23"/>
        <end position="306"/>
    </location>
</feature>
<proteinExistence type="predicted"/>
<evidence type="ECO:0000256" key="5">
    <source>
        <dbReference type="SAM" id="Phobius"/>
    </source>
</evidence>
<name>A0A0H5R8Z4_9EUKA</name>
<feature type="non-terminal residue" evidence="7">
    <location>
        <position position="1"/>
    </location>
</feature>
<feature type="transmembrane region" description="Helical" evidence="5">
    <location>
        <begin position="85"/>
        <end position="104"/>
    </location>
</feature>
<dbReference type="InterPro" id="IPR006603">
    <property type="entry name" value="PQ-loop_rpt"/>
</dbReference>
<sequence>REIVCRILTVFLFTDPTGIVSATAPASPSIDLVFGNLPFKPTAQVSIGYLGTALGACYSIPQLIHRFSNIEFCCMILIRCIHDRFSANVILVYGTFVTRNILLISQLGVVWGLINNIVGSGQACYYQDVPAVQFLRSRWQGLKSQWQESDHDAIRNPLDSDEINVARNHGPFVKVHTVALSCLIISVPLIAFAVSFFLHHMAFTESYKFAGTVASWVASGVFVVSEIPQVLKNYRERDFHGLCLLYWLSGISEADTARTALLDFFKTTMALTLCHFASTAFDIIIFNQIVSAPSSTPSSCLISFDQ</sequence>
<reference evidence="7" key="1">
    <citation type="submission" date="2015-04" db="EMBL/GenBank/DDBJ databases">
        <title>The genome sequence of the plant pathogenic Rhizarian Plasmodiophora brassicae reveals insights in its biotrophic life cycle and the origin of chitin synthesis.</title>
        <authorList>
            <person name="Schwelm A."/>
            <person name="Fogelqvist J."/>
            <person name="Knaust A."/>
            <person name="Julke S."/>
            <person name="Lilja T."/>
            <person name="Dhandapani V."/>
            <person name="Bonilla-Rosso G."/>
            <person name="Karlsson M."/>
            <person name="Shevchenko A."/>
            <person name="Choi S.R."/>
            <person name="Kim H.G."/>
            <person name="Park J.Y."/>
            <person name="Lim Y.P."/>
            <person name="Ludwig-Muller J."/>
            <person name="Dixelius C."/>
        </authorList>
    </citation>
    <scope>NUCLEOTIDE SEQUENCE</scope>
    <source>
        <tissue evidence="7">Potato root galls</tissue>
    </source>
</reference>
<evidence type="ECO:0000256" key="2">
    <source>
        <dbReference type="ARBA" id="ARBA00022692"/>
    </source>
</evidence>
<dbReference type="Pfam" id="PF04193">
    <property type="entry name" value="PQ-loop"/>
    <property type="match status" value="1"/>
</dbReference>
<keyword evidence="3 5" id="KW-1133">Transmembrane helix</keyword>